<keyword evidence="5" id="KW-1185">Reference proteome</keyword>
<sequence>MTSYPASSLCLVLLLSLQQPLVQAHNNKLLRSAATADHHYHVVDWSNVTATSKTMATLQVVANPILNTAISPVAKRLFENLNHLQADLVRYVPWFPYPHYGVAELDPPNVTTQTTSWNFSKELKQEFLDTFRAVTSPPPDTDADTDKTHQKKKKKRMVINFSTQPTWMFNTSHWSYSQDPNHADWNYIKGRWINSTTQLVADYYGRLAEWIVLGHFVDEFGHKHTGGPALQDDVTHWEIFNEPEGEHSITPQQYNALYDAIVRAIRVKADPQKKIQFMGMALMGHREWDYWKGFLTPENHAEDVRDAVANGYASFHWYTHCSNRTNASTFEEAFVRIPSFLEEIDEIVRLRDSLSPTTQLALNEAGVIPVKDNDPNAAALPPVYFNMAAGLFTVLISELSRKGVEVVGSSQFCGCPALPQWHILDRQFPGVSMTNWTTGEGNPRYWALKLYLQYFGPGDKIVHSSEAHLDDNSNDDDVYVQGRITHRGNNYVVIVVNKTNREQRLTLKHLSGAHVSLVDESTHDTAWKEFTSHSDTLVLGRFAVAVVHVTQMMMPEELETRAEEK</sequence>
<dbReference type="InterPro" id="IPR058789">
    <property type="entry name" value="ApnL_C"/>
</dbReference>
<dbReference type="SUPFAM" id="SSF51445">
    <property type="entry name" value="(Trans)glycosidases"/>
    <property type="match status" value="1"/>
</dbReference>
<evidence type="ECO:0000313" key="5">
    <source>
        <dbReference type="Proteomes" id="UP001153069"/>
    </source>
</evidence>
<feature type="signal peptide" evidence="2">
    <location>
        <begin position="1"/>
        <end position="24"/>
    </location>
</feature>
<gene>
    <name evidence="4" type="ORF">SEMRO_2518_G330070.1</name>
</gene>
<evidence type="ECO:0000256" key="2">
    <source>
        <dbReference type="SAM" id="SignalP"/>
    </source>
</evidence>
<dbReference type="OrthoDB" id="18431at2759"/>
<organism evidence="4 5">
    <name type="scientific">Seminavis robusta</name>
    <dbReference type="NCBI Taxonomy" id="568900"/>
    <lineage>
        <taxon>Eukaryota</taxon>
        <taxon>Sar</taxon>
        <taxon>Stramenopiles</taxon>
        <taxon>Ochrophyta</taxon>
        <taxon>Bacillariophyta</taxon>
        <taxon>Bacillariophyceae</taxon>
        <taxon>Bacillariophycidae</taxon>
        <taxon>Naviculales</taxon>
        <taxon>Naviculaceae</taxon>
        <taxon>Seminavis</taxon>
    </lineage>
</organism>
<keyword evidence="2" id="KW-0732">Signal</keyword>
<dbReference type="Proteomes" id="UP001153069">
    <property type="component" value="Unassembled WGS sequence"/>
</dbReference>
<evidence type="ECO:0000313" key="4">
    <source>
        <dbReference type="EMBL" id="CAB9529490.1"/>
    </source>
</evidence>
<evidence type="ECO:0000259" key="3">
    <source>
        <dbReference type="Pfam" id="PF25839"/>
    </source>
</evidence>
<evidence type="ECO:0000256" key="1">
    <source>
        <dbReference type="SAM" id="MobiDB-lite"/>
    </source>
</evidence>
<dbReference type="InterPro" id="IPR017853">
    <property type="entry name" value="GH"/>
</dbReference>
<dbReference type="AlphaFoldDB" id="A0A9N8F2Z0"/>
<dbReference type="Pfam" id="PF25839">
    <property type="entry name" value="Apionate_lact_C"/>
    <property type="match status" value="1"/>
</dbReference>
<name>A0A9N8F2Z0_9STRA</name>
<dbReference type="EMBL" id="CAICTM010002516">
    <property type="protein sequence ID" value="CAB9529490.1"/>
    <property type="molecule type" value="Genomic_DNA"/>
</dbReference>
<reference evidence="4" key="1">
    <citation type="submission" date="2020-06" db="EMBL/GenBank/DDBJ databases">
        <authorList>
            <consortium name="Plant Systems Biology data submission"/>
        </authorList>
    </citation>
    <scope>NUCLEOTIDE SEQUENCE</scope>
    <source>
        <strain evidence="4">D6</strain>
    </source>
</reference>
<proteinExistence type="predicted"/>
<accession>A0A9N8F2Z0</accession>
<feature type="domain" description="D-apionate lactonase C-terminal" evidence="3">
    <location>
        <begin position="487"/>
        <end position="547"/>
    </location>
</feature>
<dbReference type="Gene3D" id="3.20.20.80">
    <property type="entry name" value="Glycosidases"/>
    <property type="match status" value="1"/>
</dbReference>
<feature type="region of interest" description="Disordered" evidence="1">
    <location>
        <begin position="134"/>
        <end position="155"/>
    </location>
</feature>
<comment type="caution">
    <text evidence="4">The sequence shown here is derived from an EMBL/GenBank/DDBJ whole genome shotgun (WGS) entry which is preliminary data.</text>
</comment>
<protein>
    <submittedName>
        <fullName evidence="4">Beta-galactosidase</fullName>
    </submittedName>
</protein>
<feature type="chain" id="PRO_5040397832" evidence="2">
    <location>
        <begin position="25"/>
        <end position="565"/>
    </location>
</feature>